<feature type="coiled-coil region" evidence="1">
    <location>
        <begin position="107"/>
        <end position="141"/>
    </location>
</feature>
<keyword evidence="1" id="KW-0175">Coiled coil</keyword>
<dbReference type="Gene3D" id="1.20.58.60">
    <property type="match status" value="2"/>
</dbReference>
<reference evidence="3" key="1">
    <citation type="submission" date="2025-08" db="UniProtKB">
        <authorList>
            <consortium name="RefSeq"/>
        </authorList>
    </citation>
    <scope>IDENTIFICATION</scope>
</reference>
<name>A0A6P7TQD2_9MOLL</name>
<dbReference type="SUPFAM" id="SSF46966">
    <property type="entry name" value="Spectrin repeat"/>
    <property type="match status" value="2"/>
</dbReference>
<protein>
    <submittedName>
        <fullName evidence="3">Uncharacterized protein LOC115227170</fullName>
    </submittedName>
</protein>
<feature type="coiled-coil region" evidence="1">
    <location>
        <begin position="322"/>
        <end position="362"/>
    </location>
</feature>
<dbReference type="RefSeq" id="XP_029653943.2">
    <property type="nucleotide sequence ID" value="XM_029798083.2"/>
</dbReference>
<keyword evidence="2" id="KW-1185">Reference proteome</keyword>
<gene>
    <name evidence="3" type="primary">LOC115227170</name>
</gene>
<evidence type="ECO:0000313" key="2">
    <source>
        <dbReference type="Proteomes" id="UP000515154"/>
    </source>
</evidence>
<dbReference type="KEGG" id="osn:115227170"/>
<accession>A0A6P7TQD2</accession>
<sequence length="397" mass="46092">MENHEKRWLQLNQEFLEAERKVQSCQKFVDLNVEYDNMMLWIDSKVITALVNIQELNTSENAAYLISEMESLYKVGIYYIGQIENCNSSVQKIGRFLEQDHDFSSDLTNLKTKGNEINDELEQLQSQIEDVSKFVEKVADNSSPEEKSKLAESIEALESEMSRLGLLNLTFVENLKASLEKYEIIKKSESKYSWIEEMRVLLAKLKEDRDLSNITEVEIVLEAAHTYLTEIEGESELVESLVFAIDNLKTKFDNITSAEQLQTDYNSLLSECQDFCQFLNSRLDTLNYKNKLSVINSWISRRRGNFRSFTTGEAICCNTDNCRAQLKQLEGLEKTINEKSDQIQLLKNYDELKAEIETLIQTSRKQAESLNFEFELADFRAWLEEKQILLNDEFVLV</sequence>
<proteinExistence type="predicted"/>
<evidence type="ECO:0000313" key="3">
    <source>
        <dbReference type="RefSeq" id="XP_029653943.2"/>
    </source>
</evidence>
<dbReference type="Proteomes" id="UP000515154">
    <property type="component" value="Unplaced"/>
</dbReference>
<organism evidence="2 3">
    <name type="scientific">Octopus sinensis</name>
    <name type="common">East Asian common octopus</name>
    <dbReference type="NCBI Taxonomy" id="2607531"/>
    <lineage>
        <taxon>Eukaryota</taxon>
        <taxon>Metazoa</taxon>
        <taxon>Spiralia</taxon>
        <taxon>Lophotrochozoa</taxon>
        <taxon>Mollusca</taxon>
        <taxon>Cephalopoda</taxon>
        <taxon>Coleoidea</taxon>
        <taxon>Octopodiformes</taxon>
        <taxon>Octopoda</taxon>
        <taxon>Incirrata</taxon>
        <taxon>Octopodidae</taxon>
        <taxon>Octopus</taxon>
    </lineage>
</organism>
<evidence type="ECO:0000256" key="1">
    <source>
        <dbReference type="SAM" id="Coils"/>
    </source>
</evidence>
<dbReference type="AlphaFoldDB" id="A0A6P7TQD2"/>